<keyword evidence="3" id="KW-1185">Reference proteome</keyword>
<sequence length="190" mass="22044">MQDPNDIPEMYRQENYNKSRRNRIITSSCNIFCHVSFIIAIIVILAIDRSACKYPIRAWLIIYACLSIVGTICSLIIEIVIKQKHFESRIINRLYGFYYCIMICFFITWTILGSVWVYVDDNCEVEFNLGWKLIVAILAIQYVIFVLCSCAGCVGLVYVLALRAIRKENVVKNEEGDENIRDKTKNPHLE</sequence>
<organism evidence="2 3">
    <name type="scientific">Stentor coeruleus</name>
    <dbReference type="NCBI Taxonomy" id="5963"/>
    <lineage>
        <taxon>Eukaryota</taxon>
        <taxon>Sar</taxon>
        <taxon>Alveolata</taxon>
        <taxon>Ciliophora</taxon>
        <taxon>Postciliodesmatophora</taxon>
        <taxon>Heterotrichea</taxon>
        <taxon>Heterotrichida</taxon>
        <taxon>Stentoridae</taxon>
        <taxon>Stentor</taxon>
    </lineage>
</organism>
<evidence type="ECO:0000313" key="3">
    <source>
        <dbReference type="Proteomes" id="UP000187209"/>
    </source>
</evidence>
<proteinExistence type="predicted"/>
<name>A0A1R2BTZ5_9CILI</name>
<dbReference type="EMBL" id="MPUH01000435">
    <property type="protein sequence ID" value="OMJ80171.1"/>
    <property type="molecule type" value="Genomic_DNA"/>
</dbReference>
<dbReference type="AlphaFoldDB" id="A0A1R2BTZ5"/>
<dbReference type="SUPFAM" id="SSF103473">
    <property type="entry name" value="MFS general substrate transporter"/>
    <property type="match status" value="1"/>
</dbReference>
<feature type="transmembrane region" description="Helical" evidence="1">
    <location>
        <begin position="59"/>
        <end position="81"/>
    </location>
</feature>
<keyword evidence="1" id="KW-1133">Transmembrane helix</keyword>
<evidence type="ECO:0000256" key="1">
    <source>
        <dbReference type="SAM" id="Phobius"/>
    </source>
</evidence>
<feature type="transmembrane region" description="Helical" evidence="1">
    <location>
        <begin position="131"/>
        <end position="162"/>
    </location>
</feature>
<keyword evidence="1" id="KW-0472">Membrane</keyword>
<gene>
    <name evidence="2" type="ORF">SteCoe_19624</name>
</gene>
<dbReference type="Proteomes" id="UP000187209">
    <property type="component" value="Unassembled WGS sequence"/>
</dbReference>
<feature type="transmembrane region" description="Helical" evidence="1">
    <location>
        <begin position="24"/>
        <end position="47"/>
    </location>
</feature>
<feature type="transmembrane region" description="Helical" evidence="1">
    <location>
        <begin position="93"/>
        <end position="119"/>
    </location>
</feature>
<comment type="caution">
    <text evidence="2">The sequence shown here is derived from an EMBL/GenBank/DDBJ whole genome shotgun (WGS) entry which is preliminary data.</text>
</comment>
<protein>
    <recommendedName>
        <fullName evidence="4">MARVEL domain-containing protein</fullName>
    </recommendedName>
</protein>
<dbReference type="InterPro" id="IPR036259">
    <property type="entry name" value="MFS_trans_sf"/>
</dbReference>
<keyword evidence="1" id="KW-0812">Transmembrane</keyword>
<accession>A0A1R2BTZ5</accession>
<evidence type="ECO:0008006" key="4">
    <source>
        <dbReference type="Google" id="ProtNLM"/>
    </source>
</evidence>
<reference evidence="2 3" key="1">
    <citation type="submission" date="2016-11" db="EMBL/GenBank/DDBJ databases">
        <title>The macronuclear genome of Stentor coeruleus: a giant cell with tiny introns.</title>
        <authorList>
            <person name="Slabodnick M."/>
            <person name="Ruby J.G."/>
            <person name="Reiff S.B."/>
            <person name="Swart E.C."/>
            <person name="Gosai S."/>
            <person name="Prabakaran S."/>
            <person name="Witkowska E."/>
            <person name="Larue G.E."/>
            <person name="Fisher S."/>
            <person name="Freeman R.M."/>
            <person name="Gunawardena J."/>
            <person name="Chu W."/>
            <person name="Stover N.A."/>
            <person name="Gregory B.D."/>
            <person name="Nowacki M."/>
            <person name="Derisi J."/>
            <person name="Roy S.W."/>
            <person name="Marshall W.F."/>
            <person name="Sood P."/>
        </authorList>
    </citation>
    <scope>NUCLEOTIDE SEQUENCE [LARGE SCALE GENOMIC DNA]</scope>
    <source>
        <strain evidence="2">WM001</strain>
    </source>
</reference>
<evidence type="ECO:0000313" key="2">
    <source>
        <dbReference type="EMBL" id="OMJ80171.1"/>
    </source>
</evidence>